<protein>
    <submittedName>
        <fullName evidence="3">Diguanylate phosphodiesterase</fullName>
    </submittedName>
</protein>
<dbReference type="Gene3D" id="4.10.280.10">
    <property type="entry name" value="Helix-loop-helix DNA-binding domain"/>
    <property type="match status" value="1"/>
</dbReference>
<dbReference type="PROSITE" id="PS50883">
    <property type="entry name" value="EAL"/>
    <property type="match status" value="1"/>
</dbReference>
<name>A0A2K8NEW9_9BACL</name>
<sequence length="342" mass="38474">MRRPAGKGRFLTSLRRRVKELDQFPNKPSPGGGGGGGGYKSPKNPNQYNSLCRSVDEILKHETLEVVYQPIVNHAEGVVFAHEALSRPQYGGHFIPPEVWFRAAYESKRSMEADLLALTISVNRLRLLPPEISSIPLYVNVMPSSFVQESFVERLEVLLREGLCEPDQLVIEIVEYISYDLTLLSKMIKSIRSLGVRIALDDVCAGSTSLAGLFEFEPDFVKVDRTVIQGISISSSKQRFLSRLVRFMESGNSVIAEGVENYEDLNAIREAGVNVSQGYYWSRPMSISELSDLLSEIERKRTELADLARNRDGSLTDKAVVQKSQELDTLIHLYHQLLRKDL</sequence>
<dbReference type="Proteomes" id="UP000231932">
    <property type="component" value="Chromosome"/>
</dbReference>
<organism evidence="3 4">
    <name type="scientific">Kyrpidia spormannii</name>
    <dbReference type="NCBI Taxonomy" id="2055160"/>
    <lineage>
        <taxon>Bacteria</taxon>
        <taxon>Bacillati</taxon>
        <taxon>Bacillota</taxon>
        <taxon>Bacilli</taxon>
        <taxon>Bacillales</taxon>
        <taxon>Alicyclobacillaceae</taxon>
        <taxon>Kyrpidia</taxon>
    </lineage>
</organism>
<evidence type="ECO:0000313" key="4">
    <source>
        <dbReference type="Proteomes" id="UP000231932"/>
    </source>
</evidence>
<dbReference type="GO" id="GO:0046983">
    <property type="term" value="F:protein dimerization activity"/>
    <property type="evidence" value="ECO:0007669"/>
    <property type="project" value="InterPro"/>
</dbReference>
<feature type="region of interest" description="Disordered" evidence="1">
    <location>
        <begin position="18"/>
        <end position="46"/>
    </location>
</feature>
<dbReference type="InterPro" id="IPR035919">
    <property type="entry name" value="EAL_sf"/>
</dbReference>
<feature type="compositionally biased region" description="Gly residues" evidence="1">
    <location>
        <begin position="30"/>
        <end position="39"/>
    </location>
</feature>
<accession>A0A2K8NEW9</accession>
<dbReference type="InterPro" id="IPR037208">
    <property type="entry name" value="Spo0E-like_sf"/>
</dbReference>
<dbReference type="Gene3D" id="3.20.20.450">
    <property type="entry name" value="EAL domain"/>
    <property type="match status" value="1"/>
</dbReference>
<dbReference type="Pfam" id="PF00563">
    <property type="entry name" value="EAL"/>
    <property type="match status" value="1"/>
</dbReference>
<dbReference type="CDD" id="cd01948">
    <property type="entry name" value="EAL"/>
    <property type="match status" value="1"/>
</dbReference>
<dbReference type="InterPro" id="IPR001633">
    <property type="entry name" value="EAL_dom"/>
</dbReference>
<dbReference type="GO" id="GO:0071111">
    <property type="term" value="F:cyclic-guanylate-specific phosphodiesterase activity"/>
    <property type="evidence" value="ECO:0007669"/>
    <property type="project" value="InterPro"/>
</dbReference>
<dbReference type="PANTHER" id="PTHR33121:SF76">
    <property type="entry name" value="SIGNALING PROTEIN"/>
    <property type="match status" value="1"/>
</dbReference>
<dbReference type="KEGG" id="kyr:CVV65_14050"/>
<dbReference type="InterPro" id="IPR050706">
    <property type="entry name" value="Cyclic-di-GMP_PDE-like"/>
</dbReference>
<gene>
    <name evidence="3" type="ORF">CVV65_14050</name>
</gene>
<dbReference type="InterPro" id="IPR036638">
    <property type="entry name" value="HLH_DNA-bd_sf"/>
</dbReference>
<dbReference type="OrthoDB" id="581425at2"/>
<dbReference type="InterPro" id="IPR018540">
    <property type="entry name" value="Spo0E-like"/>
</dbReference>
<dbReference type="SUPFAM" id="SSF141868">
    <property type="entry name" value="EAL domain-like"/>
    <property type="match status" value="1"/>
</dbReference>
<keyword evidence="4" id="KW-1185">Reference proteome</keyword>
<evidence type="ECO:0000313" key="3">
    <source>
        <dbReference type="EMBL" id="ATY86622.1"/>
    </source>
</evidence>
<dbReference type="SMART" id="SM00052">
    <property type="entry name" value="EAL"/>
    <property type="match status" value="1"/>
</dbReference>
<dbReference type="EMBL" id="CP024955">
    <property type="protein sequence ID" value="ATY86622.1"/>
    <property type="molecule type" value="Genomic_DNA"/>
</dbReference>
<reference evidence="4" key="1">
    <citation type="submission" date="2017-11" db="EMBL/GenBank/DDBJ databases">
        <title>Complete Genome Sequence of Kyrpidia sp. Strain EA-1, a thermophilic, hydrogen-oxidizing Bacterium, isolated from the Azores.</title>
        <authorList>
            <person name="Reiner J.E."/>
            <person name="Lapp C.J."/>
            <person name="Bunk B."/>
            <person name="Gescher J."/>
        </authorList>
    </citation>
    <scope>NUCLEOTIDE SEQUENCE [LARGE SCALE GENOMIC DNA]</scope>
    <source>
        <strain evidence="4">EA-1</strain>
    </source>
</reference>
<dbReference type="SUPFAM" id="SSF140500">
    <property type="entry name" value="BAS1536-like"/>
    <property type="match status" value="1"/>
</dbReference>
<dbReference type="AlphaFoldDB" id="A0A2K8NEW9"/>
<evidence type="ECO:0000259" key="2">
    <source>
        <dbReference type="PROSITE" id="PS50883"/>
    </source>
</evidence>
<proteinExistence type="predicted"/>
<evidence type="ECO:0000256" key="1">
    <source>
        <dbReference type="SAM" id="MobiDB-lite"/>
    </source>
</evidence>
<feature type="domain" description="EAL" evidence="2">
    <location>
        <begin position="48"/>
        <end position="298"/>
    </location>
</feature>
<dbReference type="GO" id="GO:0043937">
    <property type="term" value="P:regulation of sporulation"/>
    <property type="evidence" value="ECO:0007669"/>
    <property type="project" value="InterPro"/>
</dbReference>
<dbReference type="PANTHER" id="PTHR33121">
    <property type="entry name" value="CYCLIC DI-GMP PHOSPHODIESTERASE PDEF"/>
    <property type="match status" value="1"/>
</dbReference>
<dbReference type="Pfam" id="PF09388">
    <property type="entry name" value="SpoOE-like"/>
    <property type="match status" value="1"/>
</dbReference>